<dbReference type="PROSITE" id="PS50943">
    <property type="entry name" value="HTH_CROC1"/>
    <property type="match status" value="1"/>
</dbReference>
<evidence type="ECO:0000313" key="3">
    <source>
        <dbReference type="EMBL" id="OQP31997.1"/>
    </source>
</evidence>
<protein>
    <submittedName>
        <fullName evidence="3">Transcriptional regulator</fullName>
    </submittedName>
</protein>
<dbReference type="Pfam" id="PF06114">
    <property type="entry name" value="Peptidase_M78"/>
    <property type="match status" value="1"/>
</dbReference>
<evidence type="ECO:0000313" key="4">
    <source>
        <dbReference type="Proteomes" id="UP000192769"/>
    </source>
</evidence>
<dbReference type="InterPro" id="IPR052345">
    <property type="entry name" value="Rad_response_metalloprotease"/>
</dbReference>
<accession>A0A1V9DDN3</accession>
<reference evidence="3 4" key="1">
    <citation type="submission" date="2017-02" db="EMBL/GenBank/DDBJ databases">
        <title>Whole genome shotgun sequence of Pantoea agglomerans strain AS1 isolated from a cycad, Zamia floridana in Central Florida, USA.</title>
        <authorList>
            <person name="Lata P."/>
            <person name="Govindarajan S."/>
            <person name="Qi F."/>
            <person name="Li J.-L."/>
            <person name="Maurya S.K."/>
            <person name="Sahoo M.K."/>
        </authorList>
    </citation>
    <scope>NUCLEOTIDE SEQUENCE [LARGE SCALE GENOMIC DNA]</scope>
    <source>
        <strain evidence="3 4">AS1</strain>
    </source>
</reference>
<keyword evidence="4" id="KW-1185">Reference proteome</keyword>
<comment type="similarity">
    <text evidence="1">Belongs to the short-chain fatty acyl-CoA assimilation regulator (ScfR) family.</text>
</comment>
<dbReference type="PANTHER" id="PTHR43236">
    <property type="entry name" value="ANTITOXIN HIGA1"/>
    <property type="match status" value="1"/>
</dbReference>
<gene>
    <name evidence="3" type="ORF">B2J69_16210</name>
</gene>
<dbReference type="Gene3D" id="1.10.10.2910">
    <property type="match status" value="1"/>
</dbReference>
<organism evidence="3 4">
    <name type="scientific">Pantoea latae</name>
    <dbReference type="NCBI Taxonomy" id="1964541"/>
    <lineage>
        <taxon>Bacteria</taxon>
        <taxon>Pseudomonadati</taxon>
        <taxon>Pseudomonadota</taxon>
        <taxon>Gammaproteobacteria</taxon>
        <taxon>Enterobacterales</taxon>
        <taxon>Erwiniaceae</taxon>
        <taxon>Pantoea</taxon>
    </lineage>
</organism>
<name>A0A1V9DDN3_9GAMM</name>
<dbReference type="SUPFAM" id="SSF47413">
    <property type="entry name" value="lambda repressor-like DNA-binding domains"/>
    <property type="match status" value="1"/>
</dbReference>
<evidence type="ECO:0000256" key="1">
    <source>
        <dbReference type="ARBA" id="ARBA00007227"/>
    </source>
</evidence>
<comment type="caution">
    <text evidence="3">The sequence shown here is derived from an EMBL/GenBank/DDBJ whole genome shotgun (WGS) entry which is preliminary data.</text>
</comment>
<dbReference type="EMBL" id="MWUE01000024">
    <property type="protein sequence ID" value="OQP31997.1"/>
    <property type="molecule type" value="Genomic_DNA"/>
</dbReference>
<dbReference type="GO" id="GO:0003677">
    <property type="term" value="F:DNA binding"/>
    <property type="evidence" value="ECO:0007669"/>
    <property type="project" value="InterPro"/>
</dbReference>
<dbReference type="AlphaFoldDB" id="A0A1V9DDN3"/>
<evidence type="ECO:0000259" key="2">
    <source>
        <dbReference type="PROSITE" id="PS50943"/>
    </source>
</evidence>
<dbReference type="Pfam" id="PF01381">
    <property type="entry name" value="HTH_3"/>
    <property type="match status" value="1"/>
</dbReference>
<dbReference type="Gene3D" id="1.10.260.40">
    <property type="entry name" value="lambda repressor-like DNA-binding domains"/>
    <property type="match status" value="1"/>
</dbReference>
<dbReference type="PANTHER" id="PTHR43236:SF1">
    <property type="entry name" value="BLL7220 PROTEIN"/>
    <property type="match status" value="1"/>
</dbReference>
<dbReference type="Proteomes" id="UP000192769">
    <property type="component" value="Unassembled WGS sequence"/>
</dbReference>
<feature type="domain" description="HTH cro/C1-type" evidence="2">
    <location>
        <begin position="8"/>
        <end position="60"/>
    </location>
</feature>
<dbReference type="SMART" id="SM00530">
    <property type="entry name" value="HTH_XRE"/>
    <property type="match status" value="1"/>
</dbReference>
<dbReference type="InterPro" id="IPR001387">
    <property type="entry name" value="Cro/C1-type_HTH"/>
</dbReference>
<dbReference type="InterPro" id="IPR010982">
    <property type="entry name" value="Lambda_DNA-bd_dom_sf"/>
</dbReference>
<dbReference type="OrthoDB" id="9794834at2"/>
<proteinExistence type="inferred from homology"/>
<dbReference type="CDD" id="cd00093">
    <property type="entry name" value="HTH_XRE"/>
    <property type="match status" value="1"/>
</dbReference>
<dbReference type="RefSeq" id="WP_081140680.1">
    <property type="nucleotide sequence ID" value="NZ_MWUE01000024.1"/>
</dbReference>
<sequence>MFGERLFRARAASGLSMKELALLAGVSANMIKKYEHNESMPGSAVLLKMSRALGVRNEYFFRPTTVELKEVEYRKRSNLSKKALTRIHADIINQVERWMELAALWPCFPVPAFSAPLFSTQRLTHYDDVEKVAECLRQQWCLGSQPIASLIDLLERQGILVIVTQADHAEKFDGCQAKVNGMPVIVISGKWPGDRQRFTLAHELGHLVLHHRLADNLDEEKACHRFAGAFLLPASTMRQRLGARRHALEVRELYLLKQEAGLSMMACIYRAADLGIISDQTRQKLFMLFSASHWRTLEPGEAYPAESTTLFSQLVFRGLGEGILSESKAAELLGISLSQFHRTRKLESPDVDSYQ</sequence>
<dbReference type="InterPro" id="IPR010359">
    <property type="entry name" value="IrrE_HExxH"/>
</dbReference>